<comment type="caution">
    <text evidence="3">The sequence shown here is derived from an EMBL/GenBank/DDBJ whole genome shotgun (WGS) entry which is preliminary data.</text>
</comment>
<keyword evidence="1" id="KW-0812">Transmembrane</keyword>
<dbReference type="InterPro" id="IPR058257">
    <property type="entry name" value="CorA-like_dom"/>
</dbReference>
<feature type="transmembrane region" description="Helical" evidence="1">
    <location>
        <begin position="416"/>
        <end position="434"/>
    </location>
</feature>
<name>A0A9P9WMN8_9PEZI</name>
<keyword evidence="1" id="KW-1133">Transmembrane helix</keyword>
<keyword evidence="4" id="KW-1185">Reference proteome</keyword>
<gene>
    <name evidence="3" type="ORF">JX265_006033</name>
</gene>
<sequence>MNLQSLDSDFLDSHASFEKYPRKLVLKDVYGASRLRSVRNRLQDRQANLFVEEDSTLLAVKDIHSTQAGFWEVWPLEKIQYADLFSPNFFDFLDVYGSPTADDRELRFNGFKSEICLSNPAPGAILPDLGRSGRCFQLSYNLKTVALKDKSSTGTVPSSWKIRQAAIHHQFDVGSGTELWIYGDPHGSMKDRIAEIVLNIHIQAARWSTEGWRQYILSLEDTVERLTSHFILMKSSRESRLETDDLFRVQECEDKINECVMTLESVANNLEALINFYTELVEDESFPASEKRTCKLSVNKFAKQIGELIYDINMQARRATVLAKIKADRKAMFIQLLQAQAASRAEQLSTTMWRQAERTSYEAIAMRVITVITLLYLPPTFVSTLFSTDIVKYQGENGDAGQDLFSSLALERFLEVSLPLMLLTLAVAFGWMWYERSNGKKKVSMLELEHPDLFGKVSMSDSW</sequence>
<organism evidence="3 4">
    <name type="scientific">Neoarthrinium moseri</name>
    <dbReference type="NCBI Taxonomy" id="1658444"/>
    <lineage>
        <taxon>Eukaryota</taxon>
        <taxon>Fungi</taxon>
        <taxon>Dikarya</taxon>
        <taxon>Ascomycota</taxon>
        <taxon>Pezizomycotina</taxon>
        <taxon>Sordariomycetes</taxon>
        <taxon>Xylariomycetidae</taxon>
        <taxon>Amphisphaeriales</taxon>
        <taxon>Apiosporaceae</taxon>
        <taxon>Neoarthrinium</taxon>
    </lineage>
</organism>
<evidence type="ECO:0000313" key="4">
    <source>
        <dbReference type="Proteomes" id="UP000829685"/>
    </source>
</evidence>
<dbReference type="EMBL" id="JAFIMR010000013">
    <property type="protein sequence ID" value="KAI1870993.1"/>
    <property type="molecule type" value="Genomic_DNA"/>
</dbReference>
<evidence type="ECO:0000259" key="2">
    <source>
        <dbReference type="Pfam" id="PF26616"/>
    </source>
</evidence>
<dbReference type="AlphaFoldDB" id="A0A9P9WMN8"/>
<evidence type="ECO:0000256" key="1">
    <source>
        <dbReference type="SAM" id="Phobius"/>
    </source>
</evidence>
<protein>
    <recommendedName>
        <fullName evidence="2">CorA-like transporter domain-containing protein</fullName>
    </recommendedName>
</protein>
<dbReference type="Proteomes" id="UP000829685">
    <property type="component" value="Unassembled WGS sequence"/>
</dbReference>
<reference evidence="3" key="1">
    <citation type="submission" date="2021-03" db="EMBL/GenBank/DDBJ databases">
        <title>Revisited historic fungal species revealed as producer of novel bioactive compounds through whole genome sequencing and comparative genomics.</title>
        <authorList>
            <person name="Vignolle G.A."/>
            <person name="Hochenegger N."/>
            <person name="Mach R.L."/>
            <person name="Mach-Aigner A.R."/>
            <person name="Javad Rahimi M."/>
            <person name="Salim K.A."/>
            <person name="Chan C.M."/>
            <person name="Lim L.B.L."/>
            <person name="Cai F."/>
            <person name="Druzhinina I.S."/>
            <person name="U'Ren J.M."/>
            <person name="Derntl C."/>
        </authorList>
    </citation>
    <scope>NUCLEOTIDE SEQUENCE</scope>
    <source>
        <strain evidence="3">TUCIM 5799</strain>
    </source>
</reference>
<dbReference type="Gene3D" id="1.20.58.340">
    <property type="entry name" value="Magnesium transport protein CorA, transmembrane region"/>
    <property type="match status" value="1"/>
</dbReference>
<accession>A0A9P9WMN8</accession>
<keyword evidence="1" id="KW-0472">Membrane</keyword>
<dbReference type="Pfam" id="PF26616">
    <property type="entry name" value="CorA-like"/>
    <property type="match status" value="1"/>
</dbReference>
<feature type="domain" description="CorA-like transporter" evidence="2">
    <location>
        <begin position="86"/>
        <end position="229"/>
    </location>
</feature>
<evidence type="ECO:0000313" key="3">
    <source>
        <dbReference type="EMBL" id="KAI1870993.1"/>
    </source>
</evidence>
<proteinExistence type="predicted"/>